<dbReference type="AlphaFoldDB" id="A0A839E2T0"/>
<proteinExistence type="predicted"/>
<evidence type="ECO:0008006" key="3">
    <source>
        <dbReference type="Google" id="ProtNLM"/>
    </source>
</evidence>
<reference evidence="1 2" key="1">
    <citation type="submission" date="2020-07" db="EMBL/GenBank/DDBJ databases">
        <title>Sequencing the genomes of 1000 actinobacteria strains.</title>
        <authorList>
            <person name="Klenk H.-P."/>
        </authorList>
    </citation>
    <scope>NUCLEOTIDE SEQUENCE [LARGE SCALE GENOMIC DNA]</scope>
    <source>
        <strain evidence="1 2">DSM 45975</strain>
    </source>
</reference>
<dbReference type="EMBL" id="JACGWZ010000006">
    <property type="protein sequence ID" value="MBA8826876.1"/>
    <property type="molecule type" value="Genomic_DNA"/>
</dbReference>
<accession>A0A839E2T0</accession>
<comment type="caution">
    <text evidence="1">The sequence shown here is derived from an EMBL/GenBank/DDBJ whole genome shotgun (WGS) entry which is preliminary data.</text>
</comment>
<dbReference type="Proteomes" id="UP000569329">
    <property type="component" value="Unassembled WGS sequence"/>
</dbReference>
<sequence length="235" mass="25632">MNHLRLRRPLFGMSSNIATSAPERHTSAAEHSRYRALSRTEAAHLFGPDGLREALARREWVELWPGVVVPGRCRNESTTRGAAALLRAGPAAVLSGLTAAALHGCSTGTVPVTEVTIPYDRQLRSRSGLAVRQASIRESEVVELDGLRVHALDVALAELLCGGPQRRALACLEQALGRLPRASAEQLRGLVAERIDRRVDRRGTRRATALLELARDPTVERESLREPAERLSSPP</sequence>
<evidence type="ECO:0000313" key="1">
    <source>
        <dbReference type="EMBL" id="MBA8826876.1"/>
    </source>
</evidence>
<keyword evidence="2" id="KW-1185">Reference proteome</keyword>
<name>A0A839E2T0_9PSEU</name>
<gene>
    <name evidence="1" type="ORF">FHX42_004255</name>
</gene>
<protein>
    <recommendedName>
        <fullName evidence="3">AbiEi antitoxin C-terminal domain-containing protein</fullName>
    </recommendedName>
</protein>
<organism evidence="1 2">
    <name type="scientific">Halosaccharopolyspora lacisalsi</name>
    <dbReference type="NCBI Taxonomy" id="1000566"/>
    <lineage>
        <taxon>Bacteria</taxon>
        <taxon>Bacillati</taxon>
        <taxon>Actinomycetota</taxon>
        <taxon>Actinomycetes</taxon>
        <taxon>Pseudonocardiales</taxon>
        <taxon>Pseudonocardiaceae</taxon>
        <taxon>Halosaccharopolyspora</taxon>
    </lineage>
</organism>
<evidence type="ECO:0000313" key="2">
    <source>
        <dbReference type="Proteomes" id="UP000569329"/>
    </source>
</evidence>